<dbReference type="GO" id="GO:0046872">
    <property type="term" value="F:metal ion binding"/>
    <property type="evidence" value="ECO:0007669"/>
    <property type="project" value="UniProtKB-KW"/>
</dbReference>
<feature type="binding site" evidence="12">
    <location>
        <position position="88"/>
    </location>
    <ligand>
        <name>UDP-alpha-D-glucuronate</name>
        <dbReference type="ChEBI" id="CHEBI:58052"/>
    </ligand>
</feature>
<evidence type="ECO:0000256" key="11">
    <source>
        <dbReference type="PIRSR" id="PIRSR605027-1"/>
    </source>
</evidence>
<gene>
    <name evidence="16" type="ORF">GCK32_001038</name>
</gene>
<evidence type="ECO:0000256" key="2">
    <source>
        <dbReference type="ARBA" id="ARBA00007706"/>
    </source>
</evidence>
<feature type="binding site" evidence="12">
    <location>
        <begin position="115"/>
        <end position="117"/>
    </location>
    <ligand>
        <name>UDP-alpha-D-glucuronate</name>
        <dbReference type="ChEBI" id="CHEBI:58052"/>
    </ligand>
</feature>
<keyword evidence="4 15" id="KW-0808">Transferase</keyword>
<evidence type="ECO:0000256" key="5">
    <source>
        <dbReference type="ARBA" id="ARBA00022692"/>
    </source>
</evidence>
<dbReference type="InterPro" id="IPR005027">
    <property type="entry name" value="Glyco_trans_43"/>
</dbReference>
<keyword evidence="17" id="KW-1185">Reference proteome</keyword>
<dbReference type="Gene3D" id="3.90.550.10">
    <property type="entry name" value="Spore Coat Polysaccharide Biosynthesis Protein SpsA, Chain A"/>
    <property type="match status" value="1"/>
</dbReference>
<evidence type="ECO:0000256" key="9">
    <source>
        <dbReference type="ARBA" id="ARBA00023180"/>
    </source>
</evidence>
<feature type="binding site" evidence="13">
    <location>
        <position position="117"/>
    </location>
    <ligand>
        <name>Mn(2+)</name>
        <dbReference type="ChEBI" id="CHEBI:29035"/>
    </ligand>
</feature>
<sequence length="261" mass="29288">MIGKQATSAMVPLIIVITPTYKRPTRLADMTRLSNTLRLVPHVHWIVIEDANYTLPYVEDILRRSAHVYTYIAARTPAGYPKRGWYQRTTALHLLRNNTESVMGEYKEGVVYFGDDDNSYDTRLFTDYIRHVKKLGMWAVGLAGGSPVEYPEVVEGNVVGYNVKWAAKRKFAVDMAGFAVNLAIVLNTTAVFGKSCRSGFGAPEPCLLEDMGFSQEDIEPFGLDGETTLGKHDVLVWHTRTAQPKFRNESLDAYGTFVVEL</sequence>
<keyword evidence="6 15" id="KW-0735">Signal-anchor</keyword>
<keyword evidence="5" id="KW-0812">Transmembrane</keyword>
<comment type="caution">
    <text evidence="16">The sequence shown here is derived from an EMBL/GenBank/DDBJ whole genome shotgun (WGS) entry which is preliminary data.</text>
</comment>
<dbReference type="GO" id="GO:0000139">
    <property type="term" value="C:Golgi membrane"/>
    <property type="evidence" value="ECO:0007669"/>
    <property type="project" value="UniProtKB-SubCell"/>
</dbReference>
<reference evidence="16 17" key="1">
    <citation type="submission" date="2019-10" db="EMBL/GenBank/DDBJ databases">
        <title>Assembly and Annotation for the nematode Trichostrongylus colubriformis.</title>
        <authorList>
            <person name="Martin J."/>
        </authorList>
    </citation>
    <scope>NUCLEOTIDE SEQUENCE [LARGE SCALE GENOMIC DNA]</scope>
    <source>
        <strain evidence="16">G859</strain>
        <tissue evidence="16">Whole worm</tissue>
    </source>
</reference>
<evidence type="ECO:0000256" key="15">
    <source>
        <dbReference type="RuleBase" id="RU363127"/>
    </source>
</evidence>
<proteinExistence type="inferred from homology"/>
<dbReference type="GO" id="GO:0005975">
    <property type="term" value="P:carbohydrate metabolic process"/>
    <property type="evidence" value="ECO:0007669"/>
    <property type="project" value="TreeGrafter"/>
</dbReference>
<comment type="subcellular location">
    <subcellularLocation>
        <location evidence="15">Golgi apparatus membrane</location>
        <topology evidence="15">Single-pass type II membrane protein</topology>
    </subcellularLocation>
    <subcellularLocation>
        <location evidence="1">Membrane</location>
        <topology evidence="1">Single-pass type II membrane protein</topology>
    </subcellularLocation>
</comment>
<keyword evidence="13 15" id="KW-0479">Metal-binding</keyword>
<feature type="binding site" evidence="12">
    <location>
        <position position="50"/>
    </location>
    <ligand>
        <name>UDP-alpha-D-glucuronate</name>
        <dbReference type="ChEBI" id="CHEBI:58052"/>
    </ligand>
</feature>
<evidence type="ECO:0000313" key="17">
    <source>
        <dbReference type="Proteomes" id="UP001331761"/>
    </source>
</evidence>
<keyword evidence="15" id="KW-0333">Golgi apparatus</keyword>
<evidence type="ECO:0000313" key="16">
    <source>
        <dbReference type="EMBL" id="KAK5973782.1"/>
    </source>
</evidence>
<keyword evidence="8" id="KW-0472">Membrane</keyword>
<dbReference type="InterPro" id="IPR029044">
    <property type="entry name" value="Nucleotide-diphossugar_trans"/>
</dbReference>
<feature type="active site" description="Proton donor/acceptor" evidence="11">
    <location>
        <position position="204"/>
    </location>
</feature>
<dbReference type="Proteomes" id="UP001331761">
    <property type="component" value="Unassembled WGS sequence"/>
</dbReference>
<evidence type="ECO:0000256" key="7">
    <source>
        <dbReference type="ARBA" id="ARBA00022989"/>
    </source>
</evidence>
<feature type="binding site" evidence="12">
    <location>
        <begin position="238"/>
        <end position="240"/>
    </location>
    <ligand>
        <name>UDP-alpha-D-glucuronate</name>
        <dbReference type="ChEBI" id="CHEBI:58052"/>
    </ligand>
</feature>
<dbReference type="GO" id="GO:0050650">
    <property type="term" value="P:chondroitin sulfate proteoglycan biosynthetic process"/>
    <property type="evidence" value="ECO:0007669"/>
    <property type="project" value="TreeGrafter"/>
</dbReference>
<dbReference type="EC" id="2.4.1.135" evidence="3 15"/>
<organism evidence="16 17">
    <name type="scientific">Trichostrongylus colubriformis</name>
    <name type="common">Black scour worm</name>
    <dbReference type="NCBI Taxonomy" id="6319"/>
    <lineage>
        <taxon>Eukaryota</taxon>
        <taxon>Metazoa</taxon>
        <taxon>Ecdysozoa</taxon>
        <taxon>Nematoda</taxon>
        <taxon>Chromadorea</taxon>
        <taxon>Rhabditida</taxon>
        <taxon>Rhabditina</taxon>
        <taxon>Rhabditomorpha</taxon>
        <taxon>Strongyloidea</taxon>
        <taxon>Trichostrongylidae</taxon>
        <taxon>Trichostrongylus</taxon>
    </lineage>
</organism>
<keyword evidence="13 15" id="KW-0464">Manganese</keyword>
<comment type="catalytic activity">
    <reaction evidence="10 15">
        <text>3-O-(beta-D-galactosyl-(1-&gt;3)-beta-D-galactosyl-(1-&gt;4)-beta-D-xylosyl)-L-seryl-[protein] + UDP-alpha-D-glucuronate = 3-O-(beta-D-GlcA-(1-&gt;3)-beta-D-Gal-(1-&gt;3)-beta-D-Gal-(1-&gt;4)-beta-D-Xyl)-L-seryl-[protein] + UDP + H(+)</text>
        <dbReference type="Rhea" id="RHEA:24168"/>
        <dbReference type="Rhea" id="RHEA-COMP:12571"/>
        <dbReference type="Rhea" id="RHEA-COMP:12573"/>
        <dbReference type="ChEBI" id="CHEBI:15378"/>
        <dbReference type="ChEBI" id="CHEBI:58052"/>
        <dbReference type="ChEBI" id="CHEBI:58223"/>
        <dbReference type="ChEBI" id="CHEBI:132090"/>
        <dbReference type="ChEBI" id="CHEBI:132093"/>
        <dbReference type="EC" id="2.4.1.135"/>
    </reaction>
</comment>
<dbReference type="PANTHER" id="PTHR10896">
    <property type="entry name" value="GALACTOSYLGALACTOSYLXYLOSYLPROTEIN 3-BETA-GLUCURONOSYLTRANSFERASE BETA-1,3-GLUCURONYLTRANSFERASE"/>
    <property type="match status" value="1"/>
</dbReference>
<feature type="binding site" evidence="12">
    <location>
        <begin position="19"/>
        <end position="21"/>
    </location>
    <ligand>
        <name>UDP-alpha-D-glucuronate</name>
        <dbReference type="ChEBI" id="CHEBI:58052"/>
    </ligand>
</feature>
<evidence type="ECO:0000256" key="8">
    <source>
        <dbReference type="ARBA" id="ARBA00023136"/>
    </source>
</evidence>
<comment type="cofactor">
    <cofactor evidence="13 15">
        <name>Mn(2+)</name>
        <dbReference type="ChEBI" id="CHEBI:29035"/>
    </cofactor>
</comment>
<comment type="pathway">
    <text evidence="15">Protein modification; protein glycosylation.</text>
</comment>
<dbReference type="Pfam" id="PF03360">
    <property type="entry name" value="Glyco_transf_43"/>
    <property type="match status" value="1"/>
</dbReference>
<evidence type="ECO:0000256" key="1">
    <source>
        <dbReference type="ARBA" id="ARBA00004606"/>
    </source>
</evidence>
<evidence type="ECO:0000256" key="6">
    <source>
        <dbReference type="ARBA" id="ARBA00022968"/>
    </source>
</evidence>
<evidence type="ECO:0000256" key="14">
    <source>
        <dbReference type="PIRSR" id="PIRSR605027-4"/>
    </source>
</evidence>
<feature type="binding site" evidence="12">
    <location>
        <position position="83"/>
    </location>
    <ligand>
        <name>UDP-alpha-D-glucuronate</name>
        <dbReference type="ChEBI" id="CHEBI:58052"/>
    </ligand>
</feature>
<keyword evidence="9" id="KW-0325">Glycoprotein</keyword>
<evidence type="ECO:0000256" key="3">
    <source>
        <dbReference type="ARBA" id="ARBA00012641"/>
    </source>
</evidence>
<dbReference type="SUPFAM" id="SSF53448">
    <property type="entry name" value="Nucleotide-diphospho-sugar transferases"/>
    <property type="match status" value="1"/>
</dbReference>
<dbReference type="EMBL" id="WIXE01015061">
    <property type="protein sequence ID" value="KAK5973782.1"/>
    <property type="molecule type" value="Genomic_DNA"/>
</dbReference>
<accession>A0AAN8FGS1</accession>
<dbReference type="PANTHER" id="PTHR10896:SF30">
    <property type="entry name" value="GALACTOSYLGALACTOSYLXYLOSYLPROTEIN 3-BETA-GLUCURONOSYLTRANSFERASE"/>
    <property type="match status" value="1"/>
</dbReference>
<name>A0AAN8FGS1_TRICO</name>
<dbReference type="CDD" id="cd00218">
    <property type="entry name" value="GlcAT-I"/>
    <property type="match status" value="1"/>
</dbReference>
<comment type="similarity">
    <text evidence="2 15">Belongs to the glycosyltransferase 43 family.</text>
</comment>
<protein>
    <recommendedName>
        <fullName evidence="3 15">Galactosylgalactosylxylosylprotein 3-beta-glucuronosyltransferase</fullName>
        <ecNumber evidence="3 15">2.4.1.135</ecNumber>
    </recommendedName>
</protein>
<dbReference type="GO" id="GO:0015018">
    <property type="term" value="F:galactosylgalactosylxylosylprotein 3-beta-glucuronosyltransferase activity"/>
    <property type="evidence" value="ECO:0007669"/>
    <property type="project" value="UniProtKB-UniRule"/>
</dbReference>
<dbReference type="FunFam" id="3.90.550.10:FF:000147">
    <property type="entry name" value="Galactosylgalactosylxylosylprotein 3-beta-glucuronosyltransferase"/>
    <property type="match status" value="1"/>
</dbReference>
<evidence type="ECO:0000256" key="10">
    <source>
        <dbReference type="ARBA" id="ARBA00047979"/>
    </source>
</evidence>
<feature type="site" description="Interaction with galactose moiety of substrate glycoprotein" evidence="14">
    <location>
        <position position="248"/>
    </location>
</feature>
<feature type="site" description="Interaction with galactose moiety of substrate glycoprotein" evidence="14">
    <location>
        <position position="149"/>
    </location>
</feature>
<evidence type="ECO:0000256" key="4">
    <source>
        <dbReference type="ARBA" id="ARBA00022679"/>
    </source>
</evidence>
<dbReference type="AlphaFoldDB" id="A0AAN8FGS1"/>
<keyword evidence="7" id="KW-1133">Transmembrane helix</keyword>
<evidence type="ECO:0000256" key="13">
    <source>
        <dbReference type="PIRSR" id="PIRSR605027-3"/>
    </source>
</evidence>
<evidence type="ECO:0000256" key="12">
    <source>
        <dbReference type="PIRSR" id="PIRSR605027-2"/>
    </source>
</evidence>